<protein>
    <submittedName>
        <fullName evidence="1">Uncharacterized protein</fullName>
    </submittedName>
</protein>
<reference evidence="1 2" key="1">
    <citation type="submission" date="2019-04" db="EMBL/GenBank/DDBJ databases">
        <title>Genome of a novel bacterium Candidatus Jettenia ecosi reconstructed from metagenome of an anammox bioreactor.</title>
        <authorList>
            <person name="Mardanov A.V."/>
            <person name="Beletsky A.V."/>
            <person name="Ravin N.V."/>
            <person name="Botchkova E.A."/>
            <person name="Litti Y.V."/>
            <person name="Nozhevnikova A.N."/>
        </authorList>
    </citation>
    <scope>NUCLEOTIDE SEQUENCE [LARGE SCALE GENOMIC DNA]</scope>
    <source>
        <strain evidence="1">J2</strain>
    </source>
</reference>
<gene>
    <name evidence="1" type="ORF">JETT_0639</name>
</gene>
<accession>A0A533QEP9</accession>
<organism evidence="1 2">
    <name type="scientific">Candidatus Jettenia ecosi</name>
    <dbReference type="NCBI Taxonomy" id="2494326"/>
    <lineage>
        <taxon>Bacteria</taxon>
        <taxon>Pseudomonadati</taxon>
        <taxon>Planctomycetota</taxon>
        <taxon>Candidatus Brocadiia</taxon>
        <taxon>Candidatus Brocadiales</taxon>
        <taxon>Candidatus Brocadiaceae</taxon>
        <taxon>Candidatus Jettenia</taxon>
    </lineage>
</organism>
<dbReference type="EMBL" id="SULG01000008">
    <property type="protein sequence ID" value="TLD43069.1"/>
    <property type="molecule type" value="Genomic_DNA"/>
</dbReference>
<name>A0A533QEP9_9BACT</name>
<comment type="caution">
    <text evidence="1">The sequence shown here is derived from an EMBL/GenBank/DDBJ whole genome shotgun (WGS) entry which is preliminary data.</text>
</comment>
<evidence type="ECO:0000313" key="2">
    <source>
        <dbReference type="Proteomes" id="UP000319783"/>
    </source>
</evidence>
<dbReference type="AlphaFoldDB" id="A0A533QEP9"/>
<proteinExistence type="predicted"/>
<sequence>MEYLHLIYEPITDSSSRNNSRKILVVTYNNEKQRMRK</sequence>
<dbReference type="Proteomes" id="UP000319783">
    <property type="component" value="Unassembled WGS sequence"/>
</dbReference>
<evidence type="ECO:0000313" key="1">
    <source>
        <dbReference type="EMBL" id="TLD43069.1"/>
    </source>
</evidence>